<dbReference type="NCBIfam" id="TIGR03696">
    <property type="entry name" value="Rhs_assc_core"/>
    <property type="match status" value="1"/>
</dbReference>
<gene>
    <name evidence="1" type="primary">wapA_1</name>
    <name evidence="1" type="ORF">Pla110_18190</name>
</gene>
<name>A0A518CLJ8_9PLAN</name>
<sequence>MDTFNWTYDDLGRLVTEVFDSHDNVLDFEANYTYDLVGNRLEKTVDQDLDLDIDETYTYTYNTSDQLLTETKVVGNVDDGTNFETDDTTTTYSYTNTLQTAKQVIETYSTDVISNTTYGFNLQGRMDEVVTDTYDSNGDVVRRETATYEYDDKGIRVEATQKVEVDHDTDPLTALQVESDETTTYLSDPMNHTGYSQVIEEVTVDNLNSMSETERVIYTLGLDVLQQVKYDSANPTGLNSIMLHDGHGSTRMLTDMLGAVTIVNSIPQIFTYDAYGESLGFNKADAATSFLYSGELFDSRIGQQYLRARYYDFATGTFNRLDPFFGNLKDPQSLHKYLYTHGDPVNGIDPSGLFVDFGTSAFGYAVEAEIEAVYALTFPHRMPDTEFGKWAKLSFTDTDRIPGSAWFAKPDIIDHNRYKYMEIKPWSPTGTIAAKAQMKVRAAQFSRFGYTPDPTWPPEPTPFYTFLTLEVPVMVFNIEGVIFYSDYLQIAAEFVVGVTLAEVASYQLYTIAVSSAPNIRVVAQTGLAIARGWSRAAVTSLNAGIQSSTSRATMTSTLAGGAI</sequence>
<dbReference type="PANTHER" id="PTHR32305">
    <property type="match status" value="1"/>
</dbReference>
<dbReference type="GO" id="GO:0016787">
    <property type="term" value="F:hydrolase activity"/>
    <property type="evidence" value="ECO:0007669"/>
    <property type="project" value="UniProtKB-KW"/>
</dbReference>
<dbReference type="InterPro" id="IPR022385">
    <property type="entry name" value="Rhs_assc_core"/>
</dbReference>
<keyword evidence="1" id="KW-0378">Hydrolase</keyword>
<dbReference type="InterPro" id="IPR050708">
    <property type="entry name" value="T6SS_VgrG/RHS"/>
</dbReference>
<dbReference type="EMBL" id="CP036281">
    <property type="protein sequence ID" value="QDU80097.1"/>
    <property type="molecule type" value="Genomic_DNA"/>
</dbReference>
<evidence type="ECO:0000313" key="2">
    <source>
        <dbReference type="Proteomes" id="UP000317178"/>
    </source>
</evidence>
<dbReference type="RefSeq" id="WP_231742956.1">
    <property type="nucleotide sequence ID" value="NZ_CP036281.1"/>
</dbReference>
<accession>A0A518CLJ8</accession>
<reference evidence="1 2" key="1">
    <citation type="submission" date="2019-02" db="EMBL/GenBank/DDBJ databases">
        <title>Deep-cultivation of Planctomycetes and their phenomic and genomic characterization uncovers novel biology.</title>
        <authorList>
            <person name="Wiegand S."/>
            <person name="Jogler M."/>
            <person name="Boedeker C."/>
            <person name="Pinto D."/>
            <person name="Vollmers J."/>
            <person name="Rivas-Marin E."/>
            <person name="Kohn T."/>
            <person name="Peeters S.H."/>
            <person name="Heuer A."/>
            <person name="Rast P."/>
            <person name="Oberbeckmann S."/>
            <person name="Bunk B."/>
            <person name="Jeske O."/>
            <person name="Meyerdierks A."/>
            <person name="Storesund J.E."/>
            <person name="Kallscheuer N."/>
            <person name="Luecker S."/>
            <person name="Lage O.M."/>
            <person name="Pohl T."/>
            <person name="Merkel B.J."/>
            <person name="Hornburger P."/>
            <person name="Mueller R.-W."/>
            <person name="Bruemmer F."/>
            <person name="Labrenz M."/>
            <person name="Spormann A.M."/>
            <person name="Op den Camp H."/>
            <person name="Overmann J."/>
            <person name="Amann R."/>
            <person name="Jetten M.S.M."/>
            <person name="Mascher T."/>
            <person name="Medema M.H."/>
            <person name="Devos D.P."/>
            <person name="Kaster A.-K."/>
            <person name="Ovreas L."/>
            <person name="Rohde M."/>
            <person name="Galperin M.Y."/>
            <person name="Jogler C."/>
        </authorList>
    </citation>
    <scope>NUCLEOTIDE SEQUENCE [LARGE SCALE GENOMIC DNA]</scope>
    <source>
        <strain evidence="1 2">Pla110</strain>
    </source>
</reference>
<dbReference type="Gene3D" id="2.180.10.10">
    <property type="entry name" value="RHS repeat-associated core"/>
    <property type="match status" value="1"/>
</dbReference>
<proteinExistence type="predicted"/>
<dbReference type="AlphaFoldDB" id="A0A518CLJ8"/>
<evidence type="ECO:0000313" key="1">
    <source>
        <dbReference type="EMBL" id="QDU80097.1"/>
    </source>
</evidence>
<organism evidence="1 2">
    <name type="scientific">Polystyrenella longa</name>
    <dbReference type="NCBI Taxonomy" id="2528007"/>
    <lineage>
        <taxon>Bacteria</taxon>
        <taxon>Pseudomonadati</taxon>
        <taxon>Planctomycetota</taxon>
        <taxon>Planctomycetia</taxon>
        <taxon>Planctomycetales</taxon>
        <taxon>Planctomycetaceae</taxon>
        <taxon>Polystyrenella</taxon>
    </lineage>
</organism>
<dbReference type="PANTHER" id="PTHR32305:SF15">
    <property type="entry name" value="PROTEIN RHSA-RELATED"/>
    <property type="match status" value="1"/>
</dbReference>
<protein>
    <submittedName>
        <fullName evidence="1">tRNA(Glu)-specific nuclease WapA</fullName>
        <ecNumber evidence="1">3.1.-.-</ecNumber>
    </submittedName>
</protein>
<dbReference type="EC" id="3.1.-.-" evidence="1"/>
<dbReference type="KEGG" id="plon:Pla110_18190"/>
<keyword evidence="2" id="KW-1185">Reference proteome</keyword>
<dbReference type="Proteomes" id="UP000317178">
    <property type="component" value="Chromosome"/>
</dbReference>